<accession>A0ABW0ZJD2</accession>
<gene>
    <name evidence="2" type="ORF">ACFPQB_19370</name>
</gene>
<protein>
    <submittedName>
        <fullName evidence="2">Uncharacterized protein</fullName>
    </submittedName>
</protein>
<feature type="region of interest" description="Disordered" evidence="1">
    <location>
        <begin position="1"/>
        <end position="94"/>
    </location>
</feature>
<evidence type="ECO:0000313" key="2">
    <source>
        <dbReference type="EMBL" id="MFC5731084.1"/>
    </source>
</evidence>
<feature type="compositionally biased region" description="Basic and acidic residues" evidence="1">
    <location>
        <begin position="41"/>
        <end position="73"/>
    </location>
</feature>
<organism evidence="2 3">
    <name type="scientific">Nocardioides vastitatis</name>
    <dbReference type="NCBI Taxonomy" id="2568655"/>
    <lineage>
        <taxon>Bacteria</taxon>
        <taxon>Bacillati</taxon>
        <taxon>Actinomycetota</taxon>
        <taxon>Actinomycetes</taxon>
        <taxon>Propionibacteriales</taxon>
        <taxon>Nocardioidaceae</taxon>
        <taxon>Nocardioides</taxon>
    </lineage>
</organism>
<evidence type="ECO:0000313" key="3">
    <source>
        <dbReference type="Proteomes" id="UP001596072"/>
    </source>
</evidence>
<dbReference type="EMBL" id="JBHSNS010000012">
    <property type="protein sequence ID" value="MFC5731084.1"/>
    <property type="molecule type" value="Genomic_DNA"/>
</dbReference>
<keyword evidence="3" id="KW-1185">Reference proteome</keyword>
<dbReference type="RefSeq" id="WP_136434965.1">
    <property type="nucleotide sequence ID" value="NZ_JBHSNS010000012.1"/>
</dbReference>
<proteinExistence type="predicted"/>
<name>A0ABW0ZJD2_9ACTN</name>
<comment type="caution">
    <text evidence="2">The sequence shown here is derived from an EMBL/GenBank/DDBJ whole genome shotgun (WGS) entry which is preliminary data.</text>
</comment>
<sequence length="94" mass="10511">MAKHKFEVPPDSGQDHGQQQAAEDLSEEATGLDGTPVEQLQEERAERLDPRNRPENAEVDNTDRELDVEKGMFTDESGYEDAPRKYPPADEQGA</sequence>
<dbReference type="Proteomes" id="UP001596072">
    <property type="component" value="Unassembled WGS sequence"/>
</dbReference>
<evidence type="ECO:0000256" key="1">
    <source>
        <dbReference type="SAM" id="MobiDB-lite"/>
    </source>
</evidence>
<reference evidence="3" key="1">
    <citation type="journal article" date="2019" name="Int. J. Syst. Evol. Microbiol.">
        <title>The Global Catalogue of Microorganisms (GCM) 10K type strain sequencing project: providing services to taxonomists for standard genome sequencing and annotation.</title>
        <authorList>
            <consortium name="The Broad Institute Genomics Platform"/>
            <consortium name="The Broad Institute Genome Sequencing Center for Infectious Disease"/>
            <person name="Wu L."/>
            <person name="Ma J."/>
        </authorList>
    </citation>
    <scope>NUCLEOTIDE SEQUENCE [LARGE SCALE GENOMIC DNA]</scope>
    <source>
        <strain evidence="3">YIM 94188</strain>
    </source>
</reference>